<comment type="similarity">
    <text evidence="2">Belongs to the RLP family.</text>
</comment>
<proteinExistence type="inferred from homology"/>
<comment type="subcellular location">
    <subcellularLocation>
        <location evidence="1">Cell membrane</location>
        <topology evidence="1">Single-pass type I membrane protein</topology>
    </subcellularLocation>
</comment>
<keyword evidence="14" id="KW-1185">Reference proteome</keyword>
<keyword evidence="3" id="KW-1003">Cell membrane</keyword>
<dbReference type="FunFam" id="3.80.10.10:FF:000041">
    <property type="entry name" value="LRR receptor-like serine/threonine-protein kinase ERECTA"/>
    <property type="match status" value="1"/>
</dbReference>
<evidence type="ECO:0000256" key="10">
    <source>
        <dbReference type="ARBA" id="ARBA00023170"/>
    </source>
</evidence>
<dbReference type="InterPro" id="IPR046956">
    <property type="entry name" value="RLP23-like"/>
</dbReference>
<evidence type="ECO:0000256" key="12">
    <source>
        <dbReference type="SAM" id="Phobius"/>
    </source>
</evidence>
<evidence type="ECO:0000256" key="8">
    <source>
        <dbReference type="ARBA" id="ARBA00022989"/>
    </source>
</evidence>
<evidence type="ECO:0000256" key="9">
    <source>
        <dbReference type="ARBA" id="ARBA00023136"/>
    </source>
</evidence>
<evidence type="ECO:0000256" key="11">
    <source>
        <dbReference type="ARBA" id="ARBA00023180"/>
    </source>
</evidence>
<reference evidence="13 14" key="1">
    <citation type="journal article" date="2018" name="Sci. Data">
        <title>The draft genome sequence of cork oak.</title>
        <authorList>
            <person name="Ramos A.M."/>
            <person name="Usie A."/>
            <person name="Barbosa P."/>
            <person name="Barros P.M."/>
            <person name="Capote T."/>
            <person name="Chaves I."/>
            <person name="Simoes F."/>
            <person name="Abreu I."/>
            <person name="Carrasquinho I."/>
            <person name="Faro C."/>
            <person name="Guimaraes J.B."/>
            <person name="Mendonca D."/>
            <person name="Nobrega F."/>
            <person name="Rodrigues L."/>
            <person name="Saibo N.J.M."/>
            <person name="Varela M.C."/>
            <person name="Egas C."/>
            <person name="Matos J."/>
            <person name="Miguel C.M."/>
            <person name="Oliveira M.M."/>
            <person name="Ricardo C.P."/>
            <person name="Goncalves S."/>
        </authorList>
    </citation>
    <scope>NUCLEOTIDE SEQUENCE [LARGE SCALE GENOMIC DNA]</scope>
    <source>
        <strain evidence="14">cv. HL8</strain>
    </source>
</reference>
<dbReference type="PANTHER" id="PTHR48063">
    <property type="entry name" value="LRR RECEPTOR-LIKE KINASE"/>
    <property type="match status" value="1"/>
</dbReference>
<keyword evidence="6" id="KW-0732">Signal</keyword>
<gene>
    <name evidence="13" type="primary">EIX2_101</name>
    <name evidence="13" type="ORF">CFP56_029171</name>
</gene>
<evidence type="ECO:0000313" key="14">
    <source>
        <dbReference type="Proteomes" id="UP000237347"/>
    </source>
</evidence>
<dbReference type="Gene3D" id="3.80.10.10">
    <property type="entry name" value="Ribonuclease Inhibitor"/>
    <property type="match status" value="2"/>
</dbReference>
<organism evidence="13 14">
    <name type="scientific">Quercus suber</name>
    <name type="common">Cork oak</name>
    <dbReference type="NCBI Taxonomy" id="58331"/>
    <lineage>
        <taxon>Eukaryota</taxon>
        <taxon>Viridiplantae</taxon>
        <taxon>Streptophyta</taxon>
        <taxon>Embryophyta</taxon>
        <taxon>Tracheophyta</taxon>
        <taxon>Spermatophyta</taxon>
        <taxon>Magnoliopsida</taxon>
        <taxon>eudicotyledons</taxon>
        <taxon>Gunneridae</taxon>
        <taxon>Pentapetalae</taxon>
        <taxon>rosids</taxon>
        <taxon>fabids</taxon>
        <taxon>Fagales</taxon>
        <taxon>Fagaceae</taxon>
        <taxon>Quercus</taxon>
    </lineage>
</organism>
<dbReference type="InterPro" id="IPR032675">
    <property type="entry name" value="LRR_dom_sf"/>
</dbReference>
<comment type="caution">
    <text evidence="13">The sequence shown here is derived from an EMBL/GenBank/DDBJ whole genome shotgun (WGS) entry which is preliminary data.</text>
</comment>
<evidence type="ECO:0000256" key="5">
    <source>
        <dbReference type="ARBA" id="ARBA00022692"/>
    </source>
</evidence>
<dbReference type="FunFam" id="3.80.10.10:FF:001347">
    <property type="entry name" value="LRR receptor-like serine/threonine-protein kinase GSO2"/>
    <property type="match status" value="1"/>
</dbReference>
<evidence type="ECO:0000256" key="7">
    <source>
        <dbReference type="ARBA" id="ARBA00022737"/>
    </source>
</evidence>
<keyword evidence="9 12" id="KW-0472">Membrane</keyword>
<dbReference type="SUPFAM" id="SSF52058">
    <property type="entry name" value="L domain-like"/>
    <property type="match status" value="2"/>
</dbReference>
<keyword evidence="7" id="KW-0677">Repeat</keyword>
<accession>A0AAW0ME76</accession>
<sequence length="641" mass="72080">MLFNNSTSLYEIVLSYNQLGGSIPDVSSNMNSLRTLVLDYNQLEGGIPKFFGNMCALATLSIENNKLSGQLAELIHNLSGSSVQWLHLDGNQLKGSVPKSIGNLSMLRSLRLGSNLLEGEISEQHLPNLSDLETLSLSNNSLTLKFNNDWVPSFQLQTIDLSSCNLGPDFPKWLSTQNDFYHLDISNNGISDTIPSWFWKQALLLFYLNLSYNQIRGGLPNVIYNPSLTILNLSNNKFSRFFFSFLCLDLVKLLFYLDLSNNQLFGALPDCFMQWQAVIVLNLASNNFFGEIPRSLGSLIELRVLDLSNNSFLGKLPGSLRNCAMLSFLNLRDNSFSGKLPAWMGESLLSLVILNLHSNKFHGCIPLQLCRLAHSQFLDLSQNNISGNIPRCLYNLTAMAFKNSNNKPTNIADLVYLDGTQVTFLNGGRVNYIFNTNVSWKGHSYIYGKNFGQMRSIDLSSNKLTGEILIESLDLSRNQLFGSIPVSIADLNFLSFLNLSYNKLLGRIPIGPQIQTANPSEFIGNLALCGLPLTLKCPGDVEPNAESTNGGNTNYQEDEDEFWKCLYMGMGLGFTVGFWGVCGFLTLNCSWRHLYFRLLSNLNDWFYVTMILNIARLQRITRREDSLEKYQYIWFGKICHS</sequence>
<dbReference type="PANTHER" id="PTHR48063:SF101">
    <property type="entry name" value="LRR RECEPTOR-LIKE SERINE_THREONINE-PROTEIN KINASE FLS2"/>
    <property type="match status" value="1"/>
</dbReference>
<dbReference type="InterPro" id="IPR001611">
    <property type="entry name" value="Leu-rich_rpt"/>
</dbReference>
<name>A0AAW0ME76_QUESU</name>
<dbReference type="GO" id="GO:0005886">
    <property type="term" value="C:plasma membrane"/>
    <property type="evidence" value="ECO:0007669"/>
    <property type="project" value="UniProtKB-SubCell"/>
</dbReference>
<keyword evidence="5 12" id="KW-0812">Transmembrane</keyword>
<dbReference type="Proteomes" id="UP000237347">
    <property type="component" value="Unassembled WGS sequence"/>
</dbReference>
<feature type="transmembrane region" description="Helical" evidence="12">
    <location>
        <begin position="566"/>
        <end position="587"/>
    </location>
</feature>
<keyword evidence="8 12" id="KW-1133">Transmembrane helix</keyword>
<evidence type="ECO:0000256" key="4">
    <source>
        <dbReference type="ARBA" id="ARBA00022614"/>
    </source>
</evidence>
<evidence type="ECO:0000256" key="6">
    <source>
        <dbReference type="ARBA" id="ARBA00022729"/>
    </source>
</evidence>
<dbReference type="EMBL" id="PKMF04000004">
    <property type="protein sequence ID" value="KAK7860856.1"/>
    <property type="molecule type" value="Genomic_DNA"/>
</dbReference>
<keyword evidence="10" id="KW-0675">Receptor</keyword>
<protein>
    <submittedName>
        <fullName evidence="13">Receptor-like protein eix2</fullName>
    </submittedName>
</protein>
<evidence type="ECO:0000256" key="3">
    <source>
        <dbReference type="ARBA" id="ARBA00022475"/>
    </source>
</evidence>
<keyword evidence="4" id="KW-0433">Leucine-rich repeat</keyword>
<evidence type="ECO:0000256" key="1">
    <source>
        <dbReference type="ARBA" id="ARBA00004251"/>
    </source>
</evidence>
<keyword evidence="11" id="KW-0325">Glycoprotein</keyword>
<evidence type="ECO:0000313" key="13">
    <source>
        <dbReference type="EMBL" id="KAK7860856.1"/>
    </source>
</evidence>
<dbReference type="Pfam" id="PF00560">
    <property type="entry name" value="LRR_1"/>
    <property type="match status" value="12"/>
</dbReference>
<dbReference type="AlphaFoldDB" id="A0AAW0ME76"/>
<evidence type="ECO:0000256" key="2">
    <source>
        <dbReference type="ARBA" id="ARBA00009592"/>
    </source>
</evidence>